<dbReference type="InterPro" id="IPR001353">
    <property type="entry name" value="Proteasome_sua/b"/>
</dbReference>
<dbReference type="PANTHER" id="PTHR32194">
    <property type="entry name" value="METALLOPROTEASE TLDD"/>
    <property type="match status" value="1"/>
</dbReference>
<comment type="subunit">
    <text evidence="5">Component of the proteasome complex.</text>
</comment>
<evidence type="ECO:0000256" key="5">
    <source>
        <dbReference type="RuleBase" id="RU004203"/>
    </source>
</evidence>
<evidence type="ECO:0000256" key="2">
    <source>
        <dbReference type="ARBA" id="ARBA00022942"/>
    </source>
</evidence>
<sequence length="202" mass="23093">MAGLHFLAGIRTDDYVILASDKSGFAYGAVVLTEDQKKEYQLGKKLYMTLMGEDGDCSTFGDFAQKNLHLYQLRNGYEIGPRSAHHWLRNHIAKSLRSRDAYQVELLLGGYDDYEKKAFLGSIDYLGNGIPDQNYLFRGFCGRFCYAIMDNMYRRSMTEEEGLVALRKCLEEGKKRFIANVPKFSVMVIDKDGVRHLDDITL</sequence>
<dbReference type="SUPFAM" id="SSF56235">
    <property type="entry name" value="N-terminal nucleophile aminohydrolases (Ntn hydrolases)"/>
    <property type="match status" value="1"/>
</dbReference>
<dbReference type="PROSITE" id="PS51476">
    <property type="entry name" value="PROTEASOME_BETA_2"/>
    <property type="match status" value="1"/>
</dbReference>
<name>A0A0K0EKW9_STRER</name>
<dbReference type="WBParaSite" id="TCONS_00009883.p1">
    <property type="protein sequence ID" value="TCONS_00009883.p1"/>
    <property type="gene ID" value="XLOC_007602"/>
</dbReference>
<evidence type="ECO:0000256" key="4">
    <source>
        <dbReference type="ARBA" id="ARBA00026071"/>
    </source>
</evidence>
<keyword evidence="2 5" id="KW-0647">Proteasome</keyword>
<comment type="subunit">
    <text evidence="4">The 26S proteasome consists of a 20S proteasome core and two 19S regulatory subunits. The 20S proteasome core is composed of 28 subunits that are arranged in four stacked rings, resulting in a barrel-shaped structure. The two end rings are each formed by seven alpha subunits, and the two central rings are each formed by seven beta subunits. The catalytic chamber with the active sites is on the inside of the barrel.</text>
</comment>
<keyword evidence="3 5" id="KW-0539">Nucleus</keyword>
<evidence type="ECO:0000256" key="1">
    <source>
        <dbReference type="ARBA" id="ARBA00022490"/>
    </source>
</evidence>
<dbReference type="Pfam" id="PF00227">
    <property type="entry name" value="Proteasome"/>
    <property type="match status" value="1"/>
</dbReference>
<evidence type="ECO:0000313" key="6">
    <source>
        <dbReference type="Proteomes" id="UP000035681"/>
    </source>
</evidence>
<dbReference type="PANTHER" id="PTHR32194:SF2">
    <property type="entry name" value="PROTEASOME SUBUNIT BETA TYPE-1"/>
    <property type="match status" value="1"/>
</dbReference>
<keyword evidence="1 5" id="KW-0963">Cytoplasm</keyword>
<dbReference type="Proteomes" id="UP000035681">
    <property type="component" value="Unplaced"/>
</dbReference>
<keyword evidence="6" id="KW-1185">Reference proteome</keyword>
<reference evidence="7" key="1">
    <citation type="submission" date="2015-08" db="UniProtKB">
        <authorList>
            <consortium name="WormBaseParasite"/>
        </authorList>
    </citation>
    <scope>IDENTIFICATION</scope>
</reference>
<evidence type="ECO:0000256" key="3">
    <source>
        <dbReference type="ARBA" id="ARBA00023242"/>
    </source>
</evidence>
<evidence type="ECO:0000313" key="7">
    <source>
        <dbReference type="WBParaSite" id="SSTP_0001011300.1"/>
    </source>
</evidence>
<dbReference type="GO" id="GO:0010498">
    <property type="term" value="P:proteasomal protein catabolic process"/>
    <property type="evidence" value="ECO:0007669"/>
    <property type="project" value="InterPro"/>
</dbReference>
<comment type="similarity">
    <text evidence="5">Belongs to the peptidase T1B family.</text>
</comment>
<comment type="subcellular location">
    <subcellularLocation>
        <location evidence="5">Cytoplasm</location>
    </subcellularLocation>
    <subcellularLocation>
        <location evidence="5">Nucleus</location>
    </subcellularLocation>
</comment>
<dbReference type="GO" id="GO:0005839">
    <property type="term" value="C:proteasome core complex"/>
    <property type="evidence" value="ECO:0007669"/>
    <property type="project" value="InterPro"/>
</dbReference>
<dbReference type="InterPro" id="IPR035206">
    <property type="entry name" value="Proteasome_beta2"/>
</dbReference>
<accession>A0A0K0EKW9</accession>
<organism evidence="7">
    <name type="scientific">Strongyloides stercoralis</name>
    <name type="common">Threadworm</name>
    <dbReference type="NCBI Taxonomy" id="6248"/>
    <lineage>
        <taxon>Eukaryota</taxon>
        <taxon>Metazoa</taxon>
        <taxon>Ecdysozoa</taxon>
        <taxon>Nematoda</taxon>
        <taxon>Chromadorea</taxon>
        <taxon>Rhabditida</taxon>
        <taxon>Tylenchina</taxon>
        <taxon>Panagrolaimomorpha</taxon>
        <taxon>Strongyloidoidea</taxon>
        <taxon>Strongyloididae</taxon>
        <taxon>Strongyloides</taxon>
    </lineage>
</organism>
<dbReference type="STRING" id="6248.A0A0K0EKW9"/>
<dbReference type="GO" id="GO:0005634">
    <property type="term" value="C:nucleus"/>
    <property type="evidence" value="ECO:0007669"/>
    <property type="project" value="UniProtKB-SubCell"/>
</dbReference>
<proteinExistence type="inferred from homology"/>
<dbReference type="GO" id="GO:0005737">
    <property type="term" value="C:cytoplasm"/>
    <property type="evidence" value="ECO:0007669"/>
    <property type="project" value="UniProtKB-SubCell"/>
</dbReference>
<comment type="function">
    <text evidence="5">Component of the proteasome, a multicatalytic proteinase complex which is characterized by its ability to cleave peptides with Arg, Phe, Tyr, Leu, and Glu adjacent to the leaving group at neutral or slightly basic pH. The proteasome has an ATP-dependent proteolytic activity.</text>
</comment>
<dbReference type="Gene3D" id="3.60.20.10">
    <property type="entry name" value="Glutamine Phosphoribosylpyrophosphate, subunit 1, domain 1"/>
    <property type="match status" value="1"/>
</dbReference>
<dbReference type="CDD" id="cd03758">
    <property type="entry name" value="proteasome_beta_type_2"/>
    <property type="match status" value="1"/>
</dbReference>
<dbReference type="InterPro" id="IPR023333">
    <property type="entry name" value="Proteasome_suB-type"/>
</dbReference>
<dbReference type="WBParaSite" id="SSTP_0001011300.1">
    <property type="protein sequence ID" value="SSTP_0001011300.1"/>
    <property type="gene ID" value="SSTP_0001011300"/>
</dbReference>
<dbReference type="AlphaFoldDB" id="A0A0K0EKW9"/>
<dbReference type="InterPro" id="IPR029055">
    <property type="entry name" value="Ntn_hydrolases_N"/>
</dbReference>
<protein>
    <recommendedName>
        <fullName evidence="5">Proteasome subunit beta</fullName>
    </recommendedName>
</protein>